<evidence type="ECO:0000313" key="3">
    <source>
        <dbReference type="Proteomes" id="UP000008703"/>
    </source>
</evidence>
<accession>G2PDT3</accession>
<keyword evidence="3" id="KW-1185">Reference proteome</keyword>
<dbReference type="eggNOG" id="ENOG50329KG">
    <property type="taxonomic scope" value="Bacteria"/>
</dbReference>
<evidence type="ECO:0008006" key="4">
    <source>
        <dbReference type="Google" id="ProtNLM"/>
    </source>
</evidence>
<protein>
    <recommendedName>
        <fullName evidence="4">DUF4145 domain-containing protein</fullName>
    </recommendedName>
</protein>
<dbReference type="EMBL" id="CP002994">
    <property type="protein sequence ID" value="AEM82683.1"/>
    <property type="molecule type" value="Genomic_DNA"/>
</dbReference>
<feature type="compositionally biased region" description="Pro residues" evidence="1">
    <location>
        <begin position="189"/>
        <end position="213"/>
    </location>
</feature>
<organism evidence="2 3">
    <name type="scientific">Streptomyces violaceusniger (strain Tu 4113)</name>
    <dbReference type="NCBI Taxonomy" id="653045"/>
    <lineage>
        <taxon>Bacteria</taxon>
        <taxon>Bacillati</taxon>
        <taxon>Actinomycetota</taxon>
        <taxon>Actinomycetes</taxon>
        <taxon>Kitasatosporales</taxon>
        <taxon>Streptomycetaceae</taxon>
        <taxon>Streptomyces</taxon>
        <taxon>Streptomyces violaceusniger group</taxon>
    </lineage>
</organism>
<gene>
    <name evidence="2" type="ORF">Strvi_2986</name>
</gene>
<dbReference type="AlphaFoldDB" id="G2PDT3"/>
<dbReference type="HOGENOM" id="CLU_760593_0_0_11"/>
<evidence type="ECO:0000313" key="2">
    <source>
        <dbReference type="EMBL" id="AEM82683.1"/>
    </source>
</evidence>
<sequence>MPALLVERRMGGAGVPGPADGAATVLRLNRDRLVGGQLAAVAELSTLGQESVFGVDDLGQRLPQLPGVGEVVVGCERDAPMGALRVQLRAAFTRMTRVETPAGAIEFAAEARDVLNQAEDVATADQPLRSPFPEPEEQTPRREPTSSDAGYEYQAPINEPAGNEHQVPINEPFDLPKPPPWFRQNAGQSPPPTATEAPPPPPPTPAPEPPLAEPPSSVRLDTDYAPPVFPPLLPDPRQAPALEAPSAAGGQAPTWLAEFRDARDMVDASAVGAVVTAWNVLSTLCLDALRARAILLPANPSPLDLGKALRLLGLPPSATTVFDRLRKLRNQAVHSANTVTPGAARDFVDSCLTVARELDPLNTF</sequence>
<evidence type="ECO:0000256" key="1">
    <source>
        <dbReference type="SAM" id="MobiDB-lite"/>
    </source>
</evidence>
<feature type="region of interest" description="Disordered" evidence="1">
    <location>
        <begin position="121"/>
        <end position="250"/>
    </location>
</feature>
<dbReference type="Proteomes" id="UP000008703">
    <property type="component" value="Chromosome"/>
</dbReference>
<proteinExistence type="predicted"/>
<reference evidence="2" key="1">
    <citation type="submission" date="2011-08" db="EMBL/GenBank/DDBJ databases">
        <title>Complete sequence of chromosome of Streptomyces violaceusniger Tu 4113.</title>
        <authorList>
            <consortium name="US DOE Joint Genome Institute"/>
            <person name="Lucas S."/>
            <person name="Han J."/>
            <person name="Lapidus A."/>
            <person name="Cheng J.-F."/>
            <person name="Goodwin L."/>
            <person name="Pitluck S."/>
            <person name="Peters L."/>
            <person name="Ivanova N."/>
            <person name="Daligault H."/>
            <person name="Detter J.C."/>
            <person name="Han C."/>
            <person name="Tapia R."/>
            <person name="Land M."/>
            <person name="Hauser L."/>
            <person name="Kyrpides N."/>
            <person name="Ivanova N."/>
            <person name="Pagani I."/>
            <person name="Hagen A."/>
            <person name="Katz L."/>
            <person name="Fiedler H.-P."/>
            <person name="Keasling J."/>
            <person name="Fortman J."/>
            <person name="Woyke T."/>
        </authorList>
    </citation>
    <scope>NUCLEOTIDE SEQUENCE [LARGE SCALE GENOMIC DNA]</scope>
    <source>
        <strain evidence="2">Tu 4113</strain>
    </source>
</reference>
<name>G2PDT3_STRV4</name>
<dbReference type="KEGG" id="svl:Strvi_2986"/>